<feature type="domain" description="PNPLA" evidence="4">
    <location>
        <begin position="6"/>
        <end position="241"/>
    </location>
</feature>
<name>A0A124G0B1_UNCT6</name>
<evidence type="ECO:0000313" key="6">
    <source>
        <dbReference type="Proteomes" id="UP000053467"/>
    </source>
</evidence>
<keyword evidence="1 2" id="KW-0443">Lipid metabolism</keyword>
<feature type="short sequence motif" description="GXSXG" evidence="2">
    <location>
        <begin position="42"/>
        <end position="46"/>
    </location>
</feature>
<evidence type="ECO:0000256" key="1">
    <source>
        <dbReference type="ARBA" id="ARBA00023098"/>
    </source>
</evidence>
<evidence type="ECO:0000259" key="4">
    <source>
        <dbReference type="PROSITE" id="PS51635"/>
    </source>
</evidence>
<dbReference type="PROSITE" id="PS51635">
    <property type="entry name" value="PNPLA"/>
    <property type="match status" value="1"/>
</dbReference>
<comment type="caution">
    <text evidence="2">Lacks conserved residue(s) required for the propagation of feature annotation.</text>
</comment>
<proteinExistence type="predicted"/>
<sequence>MNKISIIVSGGVSLCTYEVGVLTSLYQLFLEKGDIDFEVVGGSSAGAISTFLFSSSMFKGFNPYFMAGMIINNTDIKNLVSKKDEFVLDFDNLIPSFEKIFKCESCCEYSYGDNICKKVRSINFCKDKVCSKKKSDNIKMVFNVTTLEPILKDIEESVFSEKFTLRTHNISFVLDFKSCSTKKIYKILKASASFPIFFPPVRYTFQSGDLKVFSHFYDDENLELNLTDGGVTQNLPLKIIFNNINESERIVLIIPHPDDPLTIIENSRKKRRSNLIDSIIKLLDSSFYQSYYSDLKLSFEFNRIEKRFFDIRNSLKSSFKNLDLEEKKVVEKFLNGCSLDLENIDESLSTGKKIIRIDMVSPQKPSEELAGEILNHFGGFFDRSLRYNDFLVGYFDGLKYCKGLGYDLEPLFSRSDLNREMGNVNFKKIKNKKIIFILILKCILSFLYPYRKNFLITFLILFLKTTLNLLEKFY</sequence>
<accession>A0A124G0B1</accession>
<dbReference type="Gene3D" id="3.40.1090.10">
    <property type="entry name" value="Cytosolic phospholipase A2 catalytic domain"/>
    <property type="match status" value="1"/>
</dbReference>
<keyword evidence="3" id="KW-0812">Transmembrane</keyword>
<evidence type="ECO:0000256" key="3">
    <source>
        <dbReference type="SAM" id="Phobius"/>
    </source>
</evidence>
<evidence type="ECO:0000256" key="2">
    <source>
        <dbReference type="PROSITE-ProRule" id="PRU01161"/>
    </source>
</evidence>
<gene>
    <name evidence="5" type="ORF">XE03_1168</name>
</gene>
<dbReference type="SUPFAM" id="SSF52151">
    <property type="entry name" value="FabD/lysophospholipase-like"/>
    <property type="match status" value="1"/>
</dbReference>
<keyword evidence="3" id="KW-0472">Membrane</keyword>
<keyword evidence="3" id="KW-1133">Transmembrane helix</keyword>
<feature type="active site" description="Nucleophile" evidence="2">
    <location>
        <position position="44"/>
    </location>
</feature>
<dbReference type="InterPro" id="IPR016035">
    <property type="entry name" value="Acyl_Trfase/lysoPLipase"/>
</dbReference>
<reference evidence="6" key="1">
    <citation type="journal article" date="2015" name="MBio">
        <title>Genome-Resolved Metagenomic Analysis Reveals Roles for Candidate Phyla and Other Microbial Community Members in Biogeochemical Transformations in Oil Reservoirs.</title>
        <authorList>
            <person name="Hu P."/>
            <person name="Tom L."/>
            <person name="Singh A."/>
            <person name="Thomas B.C."/>
            <person name="Baker B.J."/>
            <person name="Piceno Y.M."/>
            <person name="Andersen G.L."/>
            <person name="Banfield J.F."/>
        </authorList>
    </citation>
    <scope>NUCLEOTIDE SEQUENCE [LARGE SCALE GENOMIC DNA]</scope>
</reference>
<dbReference type="GO" id="GO:0016042">
    <property type="term" value="P:lipid catabolic process"/>
    <property type="evidence" value="ECO:0007669"/>
    <property type="project" value="UniProtKB-UniRule"/>
</dbReference>
<keyword evidence="2" id="KW-0442">Lipid degradation</keyword>
<feature type="transmembrane region" description="Helical" evidence="3">
    <location>
        <begin position="431"/>
        <end position="448"/>
    </location>
</feature>
<feature type="short sequence motif" description="DGA/G" evidence="2">
    <location>
        <begin position="228"/>
        <end position="230"/>
    </location>
</feature>
<protein>
    <recommendedName>
        <fullName evidence="4">PNPLA domain-containing protein</fullName>
    </recommendedName>
</protein>
<dbReference type="AlphaFoldDB" id="A0A124G0B1"/>
<keyword evidence="2" id="KW-0378">Hydrolase</keyword>
<dbReference type="Pfam" id="PF01734">
    <property type="entry name" value="Patatin"/>
    <property type="match status" value="1"/>
</dbReference>
<dbReference type="GO" id="GO:0016787">
    <property type="term" value="F:hydrolase activity"/>
    <property type="evidence" value="ECO:0007669"/>
    <property type="project" value="UniProtKB-UniRule"/>
</dbReference>
<dbReference type="InterPro" id="IPR002641">
    <property type="entry name" value="PNPLA_dom"/>
</dbReference>
<dbReference type="EMBL" id="LGGX01000010">
    <property type="protein sequence ID" value="KUK86950.1"/>
    <property type="molecule type" value="Genomic_DNA"/>
</dbReference>
<evidence type="ECO:0000313" key="5">
    <source>
        <dbReference type="EMBL" id="KUK86950.1"/>
    </source>
</evidence>
<organism evidence="5 6">
    <name type="scientific">candidate division TA06 bacterium 34_109</name>
    <dbReference type="NCBI Taxonomy" id="1635277"/>
    <lineage>
        <taxon>Bacteria</taxon>
        <taxon>Bacteria division TA06</taxon>
    </lineage>
</organism>
<dbReference type="Proteomes" id="UP000053467">
    <property type="component" value="Unassembled WGS sequence"/>
</dbReference>
<feature type="active site" description="Proton acceptor" evidence="2">
    <location>
        <position position="228"/>
    </location>
</feature>
<comment type="caution">
    <text evidence="5">The sequence shown here is derived from an EMBL/GenBank/DDBJ whole genome shotgun (WGS) entry which is preliminary data.</text>
</comment>